<dbReference type="InterPro" id="IPR036259">
    <property type="entry name" value="MFS_trans_sf"/>
</dbReference>
<dbReference type="Gene3D" id="1.20.1250.20">
    <property type="entry name" value="MFS general substrate transporter like domains"/>
    <property type="match status" value="1"/>
</dbReference>
<dbReference type="PROSITE" id="PS50850">
    <property type="entry name" value="MFS"/>
    <property type="match status" value="1"/>
</dbReference>
<dbReference type="PANTHER" id="PTHR23523">
    <property type="match status" value="1"/>
</dbReference>
<dbReference type="InterPro" id="IPR020846">
    <property type="entry name" value="MFS_dom"/>
</dbReference>
<dbReference type="EMBL" id="JAAZSR010000014">
    <property type="protein sequence ID" value="NKX49379.1"/>
    <property type="molecule type" value="Genomic_DNA"/>
</dbReference>
<dbReference type="InterPro" id="IPR011701">
    <property type="entry name" value="MFS"/>
</dbReference>
<feature type="transmembrane region" description="Helical" evidence="5">
    <location>
        <begin position="82"/>
        <end position="100"/>
    </location>
</feature>
<keyword evidence="8" id="KW-1185">Reference proteome</keyword>
<dbReference type="InterPro" id="IPR052524">
    <property type="entry name" value="MFS_Cyanate_Porter"/>
</dbReference>
<evidence type="ECO:0000256" key="5">
    <source>
        <dbReference type="SAM" id="Phobius"/>
    </source>
</evidence>
<dbReference type="PANTHER" id="PTHR23523:SF2">
    <property type="entry name" value="2-NITROIMIDAZOLE TRANSPORTER"/>
    <property type="match status" value="1"/>
</dbReference>
<evidence type="ECO:0000256" key="4">
    <source>
        <dbReference type="ARBA" id="ARBA00023136"/>
    </source>
</evidence>
<gene>
    <name evidence="7" type="ORF">HER39_02035</name>
</gene>
<evidence type="ECO:0000313" key="8">
    <source>
        <dbReference type="Proteomes" id="UP000523795"/>
    </source>
</evidence>
<feature type="transmembrane region" description="Helical" evidence="5">
    <location>
        <begin position="223"/>
        <end position="245"/>
    </location>
</feature>
<feature type="transmembrane region" description="Helical" evidence="5">
    <location>
        <begin position="173"/>
        <end position="193"/>
    </location>
</feature>
<comment type="subcellular location">
    <subcellularLocation>
        <location evidence="1">Cell membrane</location>
        <topology evidence="1">Multi-pass membrane protein</topology>
    </subcellularLocation>
</comment>
<organism evidence="7 8">
    <name type="scientific">Arthrobacter deserti</name>
    <dbReference type="NCBI Taxonomy" id="1742687"/>
    <lineage>
        <taxon>Bacteria</taxon>
        <taxon>Bacillati</taxon>
        <taxon>Actinomycetota</taxon>
        <taxon>Actinomycetes</taxon>
        <taxon>Micrococcales</taxon>
        <taxon>Micrococcaceae</taxon>
        <taxon>Arthrobacter</taxon>
    </lineage>
</organism>
<keyword evidence="3 5" id="KW-1133">Transmembrane helix</keyword>
<feature type="transmembrane region" description="Helical" evidence="5">
    <location>
        <begin position="106"/>
        <end position="128"/>
    </location>
</feature>
<evidence type="ECO:0000256" key="3">
    <source>
        <dbReference type="ARBA" id="ARBA00022989"/>
    </source>
</evidence>
<feature type="domain" description="Major facilitator superfamily (MFS) profile" evidence="6">
    <location>
        <begin position="14"/>
        <end position="301"/>
    </location>
</feature>
<feature type="transmembrane region" description="Helical" evidence="5">
    <location>
        <begin position="265"/>
        <end position="282"/>
    </location>
</feature>
<proteinExistence type="predicted"/>
<evidence type="ECO:0000256" key="1">
    <source>
        <dbReference type="ARBA" id="ARBA00004651"/>
    </source>
</evidence>
<feature type="non-terminal residue" evidence="7">
    <location>
        <position position="301"/>
    </location>
</feature>
<dbReference type="Proteomes" id="UP000523795">
    <property type="component" value="Unassembled WGS sequence"/>
</dbReference>
<feature type="transmembrane region" description="Helical" evidence="5">
    <location>
        <begin position="51"/>
        <end position="70"/>
    </location>
</feature>
<evidence type="ECO:0000313" key="7">
    <source>
        <dbReference type="EMBL" id="NKX49379.1"/>
    </source>
</evidence>
<dbReference type="Pfam" id="PF07690">
    <property type="entry name" value="MFS_1"/>
    <property type="match status" value="1"/>
</dbReference>
<keyword evidence="4 5" id="KW-0472">Membrane</keyword>
<keyword evidence="2 5" id="KW-0812">Transmembrane</keyword>
<feature type="transmembrane region" description="Helical" evidence="5">
    <location>
        <begin position="140"/>
        <end position="161"/>
    </location>
</feature>
<comment type="caution">
    <text evidence="7">The sequence shown here is derived from an EMBL/GenBank/DDBJ whole genome shotgun (WGS) entry which is preliminary data.</text>
</comment>
<protein>
    <submittedName>
        <fullName evidence="7">MFS transporter</fullName>
    </submittedName>
</protein>
<evidence type="ECO:0000256" key="2">
    <source>
        <dbReference type="ARBA" id="ARBA00022692"/>
    </source>
</evidence>
<feature type="transmembrane region" description="Helical" evidence="5">
    <location>
        <begin position="12"/>
        <end position="31"/>
    </location>
</feature>
<sequence>MTTNSGVRRISSGALLVAGIMLVAANLRPVLTSVGPLLDQIGAETGLGEAALGFLAAVPLLAFGAVSPLAHGLSGRFGVGRTVLVSLLVLAAGTLLRPVPGSTAGLWAGTVIIGAAIAVCNVLLPAILKRDFPARMASLPGLYSAVLGGIASPGAGLAVPLSRLPGADSAPGGWRFALAAYVVLVVPAVLLWLPQVRRGPDPGAGRHGPAEASPARGAVWRSAVAWQVTCYMGLQSMAFYILITWLPTLERSYGRGSAESGWDLMLFQLIGVVASLLTPPLLRGHQQRFAAALPPLLVAAG</sequence>
<name>A0ABX1JKF8_9MICC</name>
<reference evidence="7 8" key="1">
    <citation type="submission" date="2020-04" db="EMBL/GenBank/DDBJ databases">
        <authorList>
            <person name="Liu S."/>
        </authorList>
    </citation>
    <scope>NUCLEOTIDE SEQUENCE [LARGE SCALE GENOMIC DNA]</scope>
    <source>
        <strain evidence="7 8">CGMCC 1.15091</strain>
    </source>
</reference>
<dbReference type="SUPFAM" id="SSF103473">
    <property type="entry name" value="MFS general substrate transporter"/>
    <property type="match status" value="1"/>
</dbReference>
<accession>A0ABX1JKF8</accession>
<evidence type="ECO:0000259" key="6">
    <source>
        <dbReference type="PROSITE" id="PS50850"/>
    </source>
</evidence>